<keyword evidence="1" id="KW-1133">Transmembrane helix</keyword>
<organism evidence="2 3">
    <name type="scientific">Allomyces macrogynus (strain ATCC 38327)</name>
    <name type="common">Allomyces javanicus var. macrogynus</name>
    <dbReference type="NCBI Taxonomy" id="578462"/>
    <lineage>
        <taxon>Eukaryota</taxon>
        <taxon>Fungi</taxon>
        <taxon>Fungi incertae sedis</taxon>
        <taxon>Blastocladiomycota</taxon>
        <taxon>Blastocladiomycetes</taxon>
        <taxon>Blastocladiales</taxon>
        <taxon>Blastocladiaceae</taxon>
        <taxon>Allomyces</taxon>
    </lineage>
</organism>
<name>A0A0L0S8D0_ALLM3</name>
<keyword evidence="3" id="KW-1185">Reference proteome</keyword>
<sequence>MRPSWRMKLNMARAAVVIFWHNYVGWSAVWAWNHSIGWVFLRAALPYQRVLQSVGGPDMVRLLLDVHGYQMLVNGLFNGDPDRHFLLPLRPPLFHQHSLLHL</sequence>
<dbReference type="Proteomes" id="UP000054350">
    <property type="component" value="Unassembled WGS sequence"/>
</dbReference>
<reference evidence="2 3" key="1">
    <citation type="submission" date="2009-11" db="EMBL/GenBank/DDBJ databases">
        <title>Annotation of Allomyces macrogynus ATCC 38327.</title>
        <authorList>
            <consortium name="The Broad Institute Genome Sequencing Platform"/>
            <person name="Russ C."/>
            <person name="Cuomo C."/>
            <person name="Burger G."/>
            <person name="Gray M.W."/>
            <person name="Holland P.W.H."/>
            <person name="King N."/>
            <person name="Lang F.B.F."/>
            <person name="Roger A.J."/>
            <person name="Ruiz-Trillo I."/>
            <person name="Young S.K."/>
            <person name="Zeng Q."/>
            <person name="Gargeya S."/>
            <person name="Fitzgerald M."/>
            <person name="Haas B."/>
            <person name="Abouelleil A."/>
            <person name="Alvarado L."/>
            <person name="Arachchi H.M."/>
            <person name="Berlin A."/>
            <person name="Chapman S.B."/>
            <person name="Gearin G."/>
            <person name="Goldberg J."/>
            <person name="Griggs A."/>
            <person name="Gujja S."/>
            <person name="Hansen M."/>
            <person name="Heiman D."/>
            <person name="Howarth C."/>
            <person name="Larimer J."/>
            <person name="Lui A."/>
            <person name="MacDonald P.J.P."/>
            <person name="McCowen C."/>
            <person name="Montmayeur A."/>
            <person name="Murphy C."/>
            <person name="Neiman D."/>
            <person name="Pearson M."/>
            <person name="Priest M."/>
            <person name="Roberts A."/>
            <person name="Saif S."/>
            <person name="Shea T."/>
            <person name="Sisk P."/>
            <person name="Stolte C."/>
            <person name="Sykes S."/>
            <person name="Wortman J."/>
            <person name="Nusbaum C."/>
            <person name="Birren B."/>
        </authorList>
    </citation>
    <scope>NUCLEOTIDE SEQUENCE [LARGE SCALE GENOMIC DNA]</scope>
    <source>
        <strain evidence="2 3">ATCC 38327</strain>
    </source>
</reference>
<dbReference type="EMBL" id="GG745333">
    <property type="protein sequence ID" value="KNE58853.1"/>
    <property type="molecule type" value="Genomic_DNA"/>
</dbReference>
<dbReference type="OrthoDB" id="427480at2759"/>
<evidence type="ECO:0000256" key="1">
    <source>
        <dbReference type="SAM" id="Phobius"/>
    </source>
</evidence>
<keyword evidence="1" id="KW-0472">Membrane</keyword>
<reference evidence="3" key="2">
    <citation type="submission" date="2009-11" db="EMBL/GenBank/DDBJ databases">
        <title>The Genome Sequence of Allomyces macrogynus strain ATCC 38327.</title>
        <authorList>
            <consortium name="The Broad Institute Genome Sequencing Platform"/>
            <person name="Russ C."/>
            <person name="Cuomo C."/>
            <person name="Shea T."/>
            <person name="Young S.K."/>
            <person name="Zeng Q."/>
            <person name="Koehrsen M."/>
            <person name="Haas B."/>
            <person name="Borodovsky M."/>
            <person name="Guigo R."/>
            <person name="Alvarado L."/>
            <person name="Berlin A."/>
            <person name="Borenstein D."/>
            <person name="Chen Z."/>
            <person name="Engels R."/>
            <person name="Freedman E."/>
            <person name="Gellesch M."/>
            <person name="Goldberg J."/>
            <person name="Griggs A."/>
            <person name="Gujja S."/>
            <person name="Heiman D."/>
            <person name="Hepburn T."/>
            <person name="Howarth C."/>
            <person name="Jen D."/>
            <person name="Larson L."/>
            <person name="Lewis B."/>
            <person name="Mehta T."/>
            <person name="Park D."/>
            <person name="Pearson M."/>
            <person name="Roberts A."/>
            <person name="Saif S."/>
            <person name="Shenoy N."/>
            <person name="Sisk P."/>
            <person name="Stolte C."/>
            <person name="Sykes S."/>
            <person name="Walk T."/>
            <person name="White J."/>
            <person name="Yandava C."/>
            <person name="Burger G."/>
            <person name="Gray M.W."/>
            <person name="Holland P.W.H."/>
            <person name="King N."/>
            <person name="Lang F.B.F."/>
            <person name="Roger A.J."/>
            <person name="Ruiz-Trillo I."/>
            <person name="Lander E."/>
            <person name="Nusbaum C."/>
        </authorList>
    </citation>
    <scope>NUCLEOTIDE SEQUENCE [LARGE SCALE GENOMIC DNA]</scope>
    <source>
        <strain evidence="3">ATCC 38327</strain>
    </source>
</reference>
<evidence type="ECO:0000313" key="2">
    <source>
        <dbReference type="EMBL" id="KNE58853.1"/>
    </source>
</evidence>
<feature type="transmembrane region" description="Helical" evidence="1">
    <location>
        <begin position="12"/>
        <end position="32"/>
    </location>
</feature>
<keyword evidence="1" id="KW-0812">Transmembrane</keyword>
<accession>A0A0L0S8D0</accession>
<evidence type="ECO:0000313" key="3">
    <source>
        <dbReference type="Proteomes" id="UP000054350"/>
    </source>
</evidence>
<dbReference type="AlphaFoldDB" id="A0A0L0S8D0"/>
<dbReference type="VEuPathDB" id="FungiDB:AMAG_18321"/>
<protein>
    <submittedName>
        <fullName evidence="2">Uncharacterized protein</fullName>
    </submittedName>
</protein>
<proteinExistence type="predicted"/>
<gene>
    <name evidence="2" type="ORF">AMAG_18321</name>
</gene>